<organism evidence="2 3">
    <name type="scientific">Botrytis byssoidea</name>
    <dbReference type="NCBI Taxonomy" id="139641"/>
    <lineage>
        <taxon>Eukaryota</taxon>
        <taxon>Fungi</taxon>
        <taxon>Dikarya</taxon>
        <taxon>Ascomycota</taxon>
        <taxon>Pezizomycotina</taxon>
        <taxon>Leotiomycetes</taxon>
        <taxon>Helotiales</taxon>
        <taxon>Sclerotiniaceae</taxon>
        <taxon>Botrytis</taxon>
    </lineage>
</organism>
<feature type="compositionally biased region" description="Basic and acidic residues" evidence="1">
    <location>
        <begin position="244"/>
        <end position="256"/>
    </location>
</feature>
<sequence>MGKLTTPEERAAKLHARLCGQIPNRTSRRSNRVASTLPNPMFAAVLYTASRDTNGAELFPLEACLIGMLKIFATNQEVTEYGKMYTETKDQTGKGTLSNTIFSSAALSISADTVYTNTNMVADAKAMASDFLTIPKNKIIDITIIDKEYIDSTEYIEAFTEAGNGFIVLIAPEIEEEDSKPIQDSEEEQSSTTSISPNSSATLNTVSEYKMTLQRFKCHHQQKDIAFGPRNEIYWAVASGSDVPDERNFKTGEHGSVESGDVQQVG</sequence>
<name>A0A9P5I6N2_9HELO</name>
<feature type="compositionally biased region" description="Acidic residues" evidence="1">
    <location>
        <begin position="177"/>
        <end position="189"/>
    </location>
</feature>
<evidence type="ECO:0000256" key="1">
    <source>
        <dbReference type="SAM" id="MobiDB-lite"/>
    </source>
</evidence>
<keyword evidence="3" id="KW-1185">Reference proteome</keyword>
<evidence type="ECO:0000313" key="2">
    <source>
        <dbReference type="EMBL" id="KAF7931997.1"/>
    </source>
</evidence>
<comment type="caution">
    <text evidence="2">The sequence shown here is derived from an EMBL/GenBank/DDBJ whole genome shotgun (WGS) entry which is preliminary data.</text>
</comment>
<evidence type="ECO:0000313" key="3">
    <source>
        <dbReference type="Proteomes" id="UP000710849"/>
    </source>
</evidence>
<dbReference type="EMBL" id="RCSW01000020">
    <property type="protein sequence ID" value="KAF7931997.1"/>
    <property type="molecule type" value="Genomic_DNA"/>
</dbReference>
<dbReference type="Proteomes" id="UP000710849">
    <property type="component" value="Unassembled WGS sequence"/>
</dbReference>
<accession>A0A9P5I6N2</accession>
<proteinExistence type="predicted"/>
<reference evidence="2 3" key="1">
    <citation type="journal article" date="2020" name="Genome Biol. Evol.">
        <title>Comparative genomics of Sclerotiniaceae.</title>
        <authorList>
            <person name="Valero Jimenez C.A."/>
            <person name="Steentjes M."/>
            <person name="Scholten O.E."/>
            <person name="Van Kan J.A.L."/>
        </authorList>
    </citation>
    <scope>NUCLEOTIDE SEQUENCE [LARGE SCALE GENOMIC DNA]</scope>
    <source>
        <strain evidence="2 3">MUCL 94</strain>
    </source>
</reference>
<dbReference type="AlphaFoldDB" id="A0A9P5I6N2"/>
<dbReference type="GeneID" id="62152606"/>
<gene>
    <name evidence="2" type="ORF">EAE97_009018</name>
</gene>
<feature type="region of interest" description="Disordered" evidence="1">
    <location>
        <begin position="242"/>
        <end position="266"/>
    </location>
</feature>
<protein>
    <submittedName>
        <fullName evidence="2">Uncharacterized protein</fullName>
    </submittedName>
</protein>
<dbReference type="RefSeq" id="XP_038729546.1">
    <property type="nucleotide sequence ID" value="XM_038879533.1"/>
</dbReference>
<feature type="compositionally biased region" description="Low complexity" evidence="1">
    <location>
        <begin position="190"/>
        <end position="201"/>
    </location>
</feature>
<feature type="region of interest" description="Disordered" evidence="1">
    <location>
        <begin position="177"/>
        <end position="201"/>
    </location>
</feature>